<evidence type="ECO:0000313" key="3">
    <source>
        <dbReference type="Proteomes" id="UP001189429"/>
    </source>
</evidence>
<organism evidence="2 3">
    <name type="scientific">Prorocentrum cordatum</name>
    <dbReference type="NCBI Taxonomy" id="2364126"/>
    <lineage>
        <taxon>Eukaryota</taxon>
        <taxon>Sar</taxon>
        <taxon>Alveolata</taxon>
        <taxon>Dinophyceae</taxon>
        <taxon>Prorocentrales</taxon>
        <taxon>Prorocentraceae</taxon>
        <taxon>Prorocentrum</taxon>
    </lineage>
</organism>
<comment type="caution">
    <text evidence="2">The sequence shown here is derived from an EMBL/GenBank/DDBJ whole genome shotgun (WGS) entry which is preliminary data.</text>
</comment>
<evidence type="ECO:0000256" key="1">
    <source>
        <dbReference type="SAM" id="MobiDB-lite"/>
    </source>
</evidence>
<reference evidence="2" key="1">
    <citation type="submission" date="2023-10" db="EMBL/GenBank/DDBJ databases">
        <authorList>
            <person name="Chen Y."/>
            <person name="Shah S."/>
            <person name="Dougan E. K."/>
            <person name="Thang M."/>
            <person name="Chan C."/>
        </authorList>
    </citation>
    <scope>NUCLEOTIDE SEQUENCE [LARGE SCALE GENOMIC DNA]</scope>
</reference>
<gene>
    <name evidence="2" type="ORF">PCOR1329_LOCUS29496</name>
</gene>
<proteinExistence type="predicted"/>
<dbReference type="Proteomes" id="UP001189429">
    <property type="component" value="Unassembled WGS sequence"/>
</dbReference>
<accession>A0ABN9SHA4</accession>
<feature type="non-terminal residue" evidence="2">
    <location>
        <position position="95"/>
    </location>
</feature>
<protein>
    <submittedName>
        <fullName evidence="2">Uncharacterized protein</fullName>
    </submittedName>
</protein>
<feature type="region of interest" description="Disordered" evidence="1">
    <location>
        <begin position="1"/>
        <end position="30"/>
    </location>
</feature>
<name>A0ABN9SHA4_9DINO</name>
<keyword evidence="3" id="KW-1185">Reference proteome</keyword>
<dbReference type="EMBL" id="CAUYUJ010011113">
    <property type="protein sequence ID" value="CAK0831053.1"/>
    <property type="molecule type" value="Genomic_DNA"/>
</dbReference>
<sequence>MGRRRKGVGVERARGADGPSSADSPPHSERLEGNDYIIITNFDYWDHDFKEWLDPTALHFGHSRRVGAERLLNKSRNISFTELYAVMTDEAVMAK</sequence>
<evidence type="ECO:0000313" key="2">
    <source>
        <dbReference type="EMBL" id="CAK0831053.1"/>
    </source>
</evidence>